<dbReference type="InterPro" id="IPR008476">
    <property type="entry name" value="PBDC1_metazoa/fungi"/>
</dbReference>
<dbReference type="Proteomes" id="UP000018208">
    <property type="component" value="Unassembled WGS sequence"/>
</dbReference>
<gene>
    <name evidence="2" type="ORF">SS50377_15827</name>
    <name evidence="4" type="ORF">SS50377_27281</name>
    <name evidence="3" type="ORF">SS50377_28817</name>
</gene>
<dbReference type="GO" id="GO:0005737">
    <property type="term" value="C:cytoplasm"/>
    <property type="evidence" value="ECO:0007669"/>
    <property type="project" value="TreeGrafter"/>
</dbReference>
<sequence length="154" mass="17834">MSAQVIDLNSLPEDAKVSNDQKIEEDWAEYAFKFAETFEMLLKSIKTKQGLKQFKFTPQDDLIYTGFRKSFPNLSVQPLDVKTMKDKAHQLQWYQLLEAYKTVVTDYNHGSIVRVNSMQNLGPENGIIVPRIQFYMIELARCREGCNDQFVGVE</sequence>
<dbReference type="PANTHER" id="PTHR13410:SF9">
    <property type="entry name" value="PROTEIN PBDC1"/>
    <property type="match status" value="1"/>
</dbReference>
<dbReference type="Pfam" id="PF04669">
    <property type="entry name" value="PBDC1"/>
    <property type="match status" value="1"/>
</dbReference>
<reference evidence="3" key="2">
    <citation type="submission" date="2020-12" db="EMBL/GenBank/DDBJ databases">
        <title>New Spironucleus salmonicida genome in near-complete chromosomes.</title>
        <authorList>
            <person name="Xu F."/>
            <person name="Kurt Z."/>
            <person name="Jimenez-Gonzalez A."/>
            <person name="Astvaldsson A."/>
            <person name="Andersson J.O."/>
            <person name="Svard S.G."/>
        </authorList>
    </citation>
    <scope>NUCLEOTIDE SEQUENCE</scope>
    <source>
        <strain evidence="3">ATCC 50377</strain>
    </source>
</reference>
<name>V6LIY4_9EUKA</name>
<dbReference type="VEuPathDB" id="GiardiaDB:SS50377_27281"/>
<dbReference type="InterPro" id="IPR023139">
    <property type="entry name" value="PBDC1-like_dom_sf"/>
</dbReference>
<accession>V6LIY4</accession>
<dbReference type="EMBL" id="KI546119">
    <property type="protein sequence ID" value="EST44293.1"/>
    <property type="molecule type" value="Genomic_DNA"/>
</dbReference>
<reference evidence="2 3" key="1">
    <citation type="journal article" date="2014" name="PLoS Genet.">
        <title>The Genome of Spironucleus salmonicida Highlights a Fish Pathogen Adapted to Fluctuating Environments.</title>
        <authorList>
            <person name="Xu F."/>
            <person name="Jerlstrom-Hultqvist J."/>
            <person name="Einarsson E."/>
            <person name="Astvaldsson A."/>
            <person name="Svard S.G."/>
            <person name="Andersson J.O."/>
        </authorList>
    </citation>
    <scope>NUCLEOTIDE SEQUENCE</scope>
    <source>
        <strain evidence="3">ATCC 50377</strain>
    </source>
</reference>
<dbReference type="EMBL" id="AUWU02000032">
    <property type="protein sequence ID" value="KAH0569303.1"/>
    <property type="molecule type" value="Genomic_DNA"/>
</dbReference>
<evidence type="ECO:0000313" key="3">
    <source>
        <dbReference type="EMBL" id="KAH0569303.1"/>
    </source>
</evidence>
<evidence type="ECO:0000259" key="1">
    <source>
        <dbReference type="Pfam" id="PF04669"/>
    </source>
</evidence>
<feature type="domain" description="Polysaccharide biosynthesis" evidence="1">
    <location>
        <begin position="23"/>
        <end position="150"/>
    </location>
</feature>
<dbReference type="EMBL" id="AUWU02000007">
    <property type="protein sequence ID" value="KAH0570987.1"/>
    <property type="molecule type" value="Genomic_DNA"/>
</dbReference>
<dbReference type="AlphaFoldDB" id="V6LIY4"/>
<dbReference type="PANTHER" id="PTHR13410">
    <property type="entry name" value="PROTEIN PBDC1"/>
    <property type="match status" value="1"/>
</dbReference>
<organism evidence="2">
    <name type="scientific">Spironucleus salmonicida</name>
    <dbReference type="NCBI Taxonomy" id="348837"/>
    <lineage>
        <taxon>Eukaryota</taxon>
        <taxon>Metamonada</taxon>
        <taxon>Diplomonadida</taxon>
        <taxon>Hexamitidae</taxon>
        <taxon>Hexamitinae</taxon>
        <taxon>Spironucleus</taxon>
    </lineage>
</organism>
<dbReference type="VEuPathDB" id="GiardiaDB:SS50377_28817"/>
<dbReference type="InterPro" id="IPR021148">
    <property type="entry name" value="Polysacc_synth_dom"/>
</dbReference>
<evidence type="ECO:0000313" key="4">
    <source>
        <dbReference type="EMBL" id="KAH0570987.1"/>
    </source>
</evidence>
<protein>
    <submittedName>
        <fullName evidence="4">Polysaccharide biosynthesis family protein</fullName>
    </submittedName>
    <submittedName>
        <fullName evidence="3">Polysaccharide biosynthesis protein</fullName>
    </submittedName>
</protein>
<evidence type="ECO:0000313" key="5">
    <source>
        <dbReference type="Proteomes" id="UP000018208"/>
    </source>
</evidence>
<keyword evidence="5" id="KW-1185">Reference proteome</keyword>
<proteinExistence type="predicted"/>
<dbReference type="OrthoDB" id="10248897at2759"/>
<dbReference type="Gene3D" id="1.10.3560.10">
    <property type="entry name" value="yst0336 like domain"/>
    <property type="match status" value="1"/>
</dbReference>
<evidence type="ECO:0000313" key="2">
    <source>
        <dbReference type="EMBL" id="EST44293.1"/>
    </source>
</evidence>